<name>A0A835UD73_VANPL</name>
<evidence type="ECO:0000256" key="2">
    <source>
        <dbReference type="ARBA" id="ARBA00022723"/>
    </source>
</evidence>
<keyword evidence="3" id="KW-0460">Magnesium</keyword>
<comment type="cofactor">
    <cofactor evidence="1">
        <name>Mg(2+)</name>
        <dbReference type="ChEBI" id="CHEBI:18420"/>
    </cofactor>
</comment>
<organism evidence="6 7">
    <name type="scientific">Vanilla planifolia</name>
    <name type="common">Vanilla</name>
    <dbReference type="NCBI Taxonomy" id="51239"/>
    <lineage>
        <taxon>Eukaryota</taxon>
        <taxon>Viridiplantae</taxon>
        <taxon>Streptophyta</taxon>
        <taxon>Embryophyta</taxon>
        <taxon>Tracheophyta</taxon>
        <taxon>Spermatophyta</taxon>
        <taxon>Magnoliopsida</taxon>
        <taxon>Liliopsida</taxon>
        <taxon>Asparagales</taxon>
        <taxon>Orchidaceae</taxon>
        <taxon>Vanilloideae</taxon>
        <taxon>Vanilleae</taxon>
        <taxon>Vanilla</taxon>
    </lineage>
</organism>
<dbReference type="SUPFAM" id="SSF48576">
    <property type="entry name" value="Terpenoid synthases"/>
    <property type="match status" value="1"/>
</dbReference>
<dbReference type="EMBL" id="JADCNL010000013">
    <property type="protein sequence ID" value="KAG0455066.1"/>
    <property type="molecule type" value="Genomic_DNA"/>
</dbReference>
<keyword evidence="2" id="KW-0479">Metal-binding</keyword>
<proteinExistence type="predicted"/>
<dbReference type="PANTHER" id="PTHR31225">
    <property type="entry name" value="OS04G0344100 PROTEIN-RELATED"/>
    <property type="match status" value="1"/>
</dbReference>
<dbReference type="GO" id="GO:0000287">
    <property type="term" value="F:magnesium ion binding"/>
    <property type="evidence" value="ECO:0007669"/>
    <property type="project" value="InterPro"/>
</dbReference>
<dbReference type="GO" id="GO:0016114">
    <property type="term" value="P:terpenoid biosynthetic process"/>
    <property type="evidence" value="ECO:0007669"/>
    <property type="project" value="InterPro"/>
</dbReference>
<evidence type="ECO:0000313" key="7">
    <source>
        <dbReference type="Proteomes" id="UP000636800"/>
    </source>
</evidence>
<keyword evidence="7" id="KW-1185">Reference proteome</keyword>
<dbReference type="AlphaFoldDB" id="A0A835UD73"/>
<dbReference type="GO" id="GO:0010333">
    <property type="term" value="F:terpene synthase activity"/>
    <property type="evidence" value="ECO:0007669"/>
    <property type="project" value="InterPro"/>
</dbReference>
<dbReference type="InterPro" id="IPR001906">
    <property type="entry name" value="Terpene_synth_N"/>
</dbReference>
<feature type="domain" description="Terpene synthase N-terminal" evidence="4">
    <location>
        <begin position="52"/>
        <end position="239"/>
    </location>
</feature>
<dbReference type="InterPro" id="IPR008949">
    <property type="entry name" value="Isoprenoid_synthase_dom_sf"/>
</dbReference>
<dbReference type="OrthoDB" id="424753at2759"/>
<dbReference type="Proteomes" id="UP000636800">
    <property type="component" value="Chromosome 13"/>
</dbReference>
<sequence length="506" mass="58816">METSREPKSKPLAITQQSLQTHLSFKPLECLSVKRLPSSTPTRRTANYQPSLWDDFYIQSLSNDSLDEVQVDLWEKLREEMKQLIGKQEDMKGQLEFIDAMGQLGVLYHFQNEIKNVLGFMASSYSSSNDKLLNNLYVSTLLFRLLREQGLKISHLRQSIQLMYSLGDLLQSLKSGYVSSKLNIEEDVKCILGLYEACFLTVGGEDEVDEAIENLTKRLVKVREKQLSASLCDQIDHALELPLHWRMPRLHTRWFIDAYEKQDNMDPKLLQFAKLDFNLLQSIYMKELKELSRMNITKFGALLTTIDDVYDVYGSLDELQLFTTAIIEWNINAIHHLPNYMKIILRALFDTINDVANTVLTEKGLDILSHLKRGWGDQCKAYLVEAMWYHSKYTPKLNEYLDNAWITIGSLTIVTPTYLLSEDLTSTALEELELYLDVLRYSCTIARLMDDLGTSTDELQRGDVSKSIQCYMKEKCFRSNCKKSHKILNKRELERFEWQKDWEIKI</sequence>
<dbReference type="SUPFAM" id="SSF48239">
    <property type="entry name" value="Terpenoid cyclases/Protein prenyltransferases"/>
    <property type="match status" value="1"/>
</dbReference>
<dbReference type="InterPro" id="IPR050148">
    <property type="entry name" value="Terpene_synthase-like"/>
</dbReference>
<dbReference type="Gene3D" id="1.10.600.10">
    <property type="entry name" value="Farnesyl Diphosphate Synthase"/>
    <property type="match status" value="1"/>
</dbReference>
<feature type="domain" description="Terpene synthase metal-binding" evidence="5">
    <location>
        <begin position="283"/>
        <end position="477"/>
    </location>
</feature>
<comment type="caution">
    <text evidence="6">The sequence shown here is derived from an EMBL/GenBank/DDBJ whole genome shotgun (WGS) entry which is preliminary data.</text>
</comment>
<evidence type="ECO:0000256" key="1">
    <source>
        <dbReference type="ARBA" id="ARBA00001946"/>
    </source>
</evidence>
<dbReference type="Gene3D" id="1.50.10.130">
    <property type="entry name" value="Terpene synthase, N-terminal domain"/>
    <property type="match status" value="1"/>
</dbReference>
<reference evidence="6 7" key="1">
    <citation type="journal article" date="2020" name="Nat. Food">
        <title>A phased Vanilla planifolia genome enables genetic improvement of flavour and production.</title>
        <authorList>
            <person name="Hasing T."/>
            <person name="Tang H."/>
            <person name="Brym M."/>
            <person name="Khazi F."/>
            <person name="Huang T."/>
            <person name="Chambers A.H."/>
        </authorList>
    </citation>
    <scope>NUCLEOTIDE SEQUENCE [LARGE SCALE GENOMIC DNA]</scope>
    <source>
        <tissue evidence="6">Leaf</tissue>
    </source>
</reference>
<evidence type="ECO:0000313" key="6">
    <source>
        <dbReference type="EMBL" id="KAG0455066.1"/>
    </source>
</evidence>
<dbReference type="Pfam" id="PF03936">
    <property type="entry name" value="Terpene_synth_C"/>
    <property type="match status" value="1"/>
</dbReference>
<dbReference type="Pfam" id="PF01397">
    <property type="entry name" value="Terpene_synth"/>
    <property type="match status" value="1"/>
</dbReference>
<dbReference type="InterPro" id="IPR036965">
    <property type="entry name" value="Terpene_synth_N_sf"/>
</dbReference>
<dbReference type="InterPro" id="IPR008930">
    <property type="entry name" value="Terpenoid_cyclase/PrenylTrfase"/>
</dbReference>
<dbReference type="InterPro" id="IPR005630">
    <property type="entry name" value="Terpene_synthase_metal-bd"/>
</dbReference>
<gene>
    <name evidence="6" type="ORF">HPP92_024358</name>
</gene>
<evidence type="ECO:0000259" key="5">
    <source>
        <dbReference type="Pfam" id="PF03936"/>
    </source>
</evidence>
<evidence type="ECO:0000259" key="4">
    <source>
        <dbReference type="Pfam" id="PF01397"/>
    </source>
</evidence>
<dbReference type="PANTHER" id="PTHR31225:SF252">
    <property type="entry name" value="TERPENE SYNTHASE 12-RELATED"/>
    <property type="match status" value="1"/>
</dbReference>
<accession>A0A835UD73</accession>
<protein>
    <submittedName>
        <fullName evidence="6">Uncharacterized protein</fullName>
    </submittedName>
</protein>
<evidence type="ECO:0000256" key="3">
    <source>
        <dbReference type="ARBA" id="ARBA00022842"/>
    </source>
</evidence>